<name>A0A3L6Q3A3_PANMI</name>
<dbReference type="EMBL" id="PQIB02000014">
    <property type="protein sequence ID" value="RLM69496.1"/>
    <property type="molecule type" value="Genomic_DNA"/>
</dbReference>
<dbReference type="GO" id="GO:0006886">
    <property type="term" value="P:intracellular protein transport"/>
    <property type="evidence" value="ECO:0007669"/>
    <property type="project" value="TreeGrafter"/>
</dbReference>
<dbReference type="PANTHER" id="PTHR22957">
    <property type="entry name" value="TBC1 DOMAIN FAMILY MEMBER GTPASE-ACTIVATING PROTEIN"/>
    <property type="match status" value="1"/>
</dbReference>
<gene>
    <name evidence="3" type="ORF">C2845_PM17G08220</name>
</gene>
<dbReference type="Gene3D" id="1.10.472.80">
    <property type="entry name" value="Ypt/Rab-GAP domain of gyp1p, domain 3"/>
    <property type="match status" value="1"/>
</dbReference>
<dbReference type="PANTHER" id="PTHR22957:SF438">
    <property type="entry name" value="YPT_RAB-GAP DOMAIN OF GYP1P SUPERFAMILY PROTEIN"/>
    <property type="match status" value="1"/>
</dbReference>
<dbReference type="GO" id="GO:0005096">
    <property type="term" value="F:GTPase activator activity"/>
    <property type="evidence" value="ECO:0007669"/>
    <property type="project" value="TreeGrafter"/>
</dbReference>
<protein>
    <recommendedName>
        <fullName evidence="2">Rab-GAP TBC domain-containing protein</fullName>
    </recommendedName>
</protein>
<dbReference type="Proteomes" id="UP000275267">
    <property type="component" value="Unassembled WGS sequence"/>
</dbReference>
<feature type="domain" description="Rab-GAP TBC" evidence="2">
    <location>
        <begin position="236"/>
        <end position="417"/>
    </location>
</feature>
<organism evidence="3 4">
    <name type="scientific">Panicum miliaceum</name>
    <name type="common">Proso millet</name>
    <name type="synonym">Broomcorn millet</name>
    <dbReference type="NCBI Taxonomy" id="4540"/>
    <lineage>
        <taxon>Eukaryota</taxon>
        <taxon>Viridiplantae</taxon>
        <taxon>Streptophyta</taxon>
        <taxon>Embryophyta</taxon>
        <taxon>Tracheophyta</taxon>
        <taxon>Spermatophyta</taxon>
        <taxon>Magnoliopsida</taxon>
        <taxon>Liliopsida</taxon>
        <taxon>Poales</taxon>
        <taxon>Poaceae</taxon>
        <taxon>PACMAD clade</taxon>
        <taxon>Panicoideae</taxon>
        <taxon>Panicodae</taxon>
        <taxon>Paniceae</taxon>
        <taxon>Panicinae</taxon>
        <taxon>Panicum</taxon>
        <taxon>Panicum sect. Panicum</taxon>
    </lineage>
</organism>
<dbReference type="AlphaFoldDB" id="A0A3L6Q3A3"/>
<dbReference type="InterPro" id="IPR035969">
    <property type="entry name" value="Rab-GAP_TBC_sf"/>
</dbReference>
<dbReference type="SUPFAM" id="SSF47923">
    <property type="entry name" value="Ypt/Rab-GAP domain of gyp1p"/>
    <property type="match status" value="2"/>
</dbReference>
<dbReference type="Pfam" id="PF00566">
    <property type="entry name" value="RabGAP-TBC"/>
    <property type="match status" value="1"/>
</dbReference>
<dbReference type="FunFam" id="1.10.8.270:FF:000024">
    <property type="entry name" value="TBC1 domain family member 13"/>
    <property type="match status" value="1"/>
</dbReference>
<dbReference type="FunFam" id="1.10.472.80:FF:000009">
    <property type="entry name" value="TBC1 domain family member 13"/>
    <property type="match status" value="1"/>
</dbReference>
<evidence type="ECO:0000259" key="2">
    <source>
        <dbReference type="PROSITE" id="PS50086"/>
    </source>
</evidence>
<feature type="compositionally biased region" description="Pro residues" evidence="1">
    <location>
        <begin position="19"/>
        <end position="58"/>
    </location>
</feature>
<proteinExistence type="predicted"/>
<evidence type="ECO:0000313" key="4">
    <source>
        <dbReference type="Proteomes" id="UP000275267"/>
    </source>
</evidence>
<evidence type="ECO:0000256" key="1">
    <source>
        <dbReference type="SAM" id="MobiDB-lite"/>
    </source>
</evidence>
<reference evidence="4" key="1">
    <citation type="journal article" date="2019" name="Nat. Commun.">
        <title>The genome of broomcorn millet.</title>
        <authorList>
            <person name="Zou C."/>
            <person name="Miki D."/>
            <person name="Li D."/>
            <person name="Tang Q."/>
            <person name="Xiao L."/>
            <person name="Rajput S."/>
            <person name="Deng P."/>
            <person name="Jia W."/>
            <person name="Huang R."/>
            <person name="Zhang M."/>
            <person name="Sun Y."/>
            <person name="Hu J."/>
            <person name="Fu X."/>
            <person name="Schnable P.S."/>
            <person name="Li F."/>
            <person name="Zhang H."/>
            <person name="Feng B."/>
            <person name="Zhu X."/>
            <person name="Liu R."/>
            <person name="Schnable J.C."/>
            <person name="Zhu J.-K."/>
            <person name="Zhang H."/>
        </authorList>
    </citation>
    <scope>NUCLEOTIDE SEQUENCE [LARGE SCALE GENOMIC DNA]</scope>
</reference>
<dbReference type="SMART" id="SM00164">
    <property type="entry name" value="TBC"/>
    <property type="match status" value="1"/>
</dbReference>
<dbReference type="InterPro" id="IPR000195">
    <property type="entry name" value="Rab-GAP-TBC_dom"/>
</dbReference>
<sequence length="475" mass="53610">MRKKKARAVPEWLNSPIWSAPPPAPAPPDPYGADLAPPPPPKPPPTPASDTPVPPPPSYEQAVRGRGRGDDEEEGGAGAAALRAHLLADFKAALSKKVVNMGELRRLACLGVPDGSAGVRPVVWKVPTRNLYPFSYGSVVSAVLNHVVVSSVKRDGPRMKDIFAKLLLGYLPTDRGLWPYELEKKRSQYSAYKEEFLLNPSEKLRRIEESKLSRKKELNIERTGLLPRLEVTNEEHPLSSGKSSLWNQYFQESEILEQIDRDVKRTHPDMPFFSAKSNQESLRRILIIFSKLNPSIRYVQGMNEVLAPLFYVFKNDPDPSSSASAEADTYFCFVELLSGFRDNYCKHLDNSSVGIRSTLSKLSQLLKRHDEELWRHMEVTTKVYPQYYAFRWITLLLTMEFSFNVCIHIWDAILGDPEGPPDTLMRICCAMLILVRKRLLAGDFTANIQLLQHYPATNIDHLLHIANRLRGTVAS</sequence>
<accession>A0A3L6Q3A3</accession>
<dbReference type="PROSITE" id="PS50086">
    <property type="entry name" value="TBC_RABGAP"/>
    <property type="match status" value="1"/>
</dbReference>
<evidence type="ECO:0000313" key="3">
    <source>
        <dbReference type="EMBL" id="RLM69496.1"/>
    </source>
</evidence>
<keyword evidence="4" id="KW-1185">Reference proteome</keyword>
<comment type="caution">
    <text evidence="3">The sequence shown here is derived from an EMBL/GenBank/DDBJ whole genome shotgun (WGS) entry which is preliminary data.</text>
</comment>
<dbReference type="OrthoDB" id="10263206at2759"/>
<feature type="region of interest" description="Disordered" evidence="1">
    <location>
        <begin position="1"/>
        <end position="77"/>
    </location>
</feature>
<dbReference type="Gene3D" id="1.10.8.270">
    <property type="entry name" value="putative rabgap domain of human tbc1 domain family member 14 like domains"/>
    <property type="match status" value="1"/>
</dbReference>